<evidence type="ECO:0000313" key="1">
    <source>
        <dbReference type="EMBL" id="EFE24904.1"/>
    </source>
</evidence>
<sequence length="43" mass="5107">MGLFLFLFLSFLTVSYRLDLTYTRRISSPAMIYPRFVADNRVD</sequence>
<proteinExistence type="predicted"/>
<evidence type="ECO:0000313" key="2">
    <source>
        <dbReference type="Proteomes" id="UP000003692"/>
    </source>
</evidence>
<accession>D4F009</accession>
<dbReference type="HOGENOM" id="CLU_3232862_0_0_6"/>
<dbReference type="Proteomes" id="UP000003692">
    <property type="component" value="Unassembled WGS sequence"/>
</dbReference>
<name>D4F009_EDWTA</name>
<organism evidence="1 2">
    <name type="scientific">Edwardsiella tarda ATCC 23685</name>
    <dbReference type="NCBI Taxonomy" id="500638"/>
    <lineage>
        <taxon>Bacteria</taxon>
        <taxon>Pseudomonadati</taxon>
        <taxon>Pseudomonadota</taxon>
        <taxon>Gammaproteobacteria</taxon>
        <taxon>Enterobacterales</taxon>
        <taxon>Hafniaceae</taxon>
        <taxon>Edwardsiella</taxon>
    </lineage>
</organism>
<gene>
    <name evidence="1" type="ORF">EDWATA_00028</name>
</gene>
<comment type="caution">
    <text evidence="1">The sequence shown here is derived from an EMBL/GenBank/DDBJ whole genome shotgun (WGS) entry which is preliminary data.</text>
</comment>
<dbReference type="EMBL" id="ADGK01000003">
    <property type="protein sequence ID" value="EFE24904.1"/>
    <property type="molecule type" value="Genomic_DNA"/>
</dbReference>
<protein>
    <submittedName>
        <fullName evidence="1">Uncharacterized protein</fullName>
    </submittedName>
</protein>
<dbReference type="AlphaFoldDB" id="D4F009"/>
<reference evidence="1 2" key="1">
    <citation type="submission" date="2010-02" db="EMBL/GenBank/DDBJ databases">
        <authorList>
            <person name="Weinstock G."/>
            <person name="Sodergren E."/>
            <person name="Clifton S."/>
            <person name="Fulton L."/>
            <person name="Fulton B."/>
            <person name="Courtney L."/>
            <person name="Fronick C."/>
            <person name="Harrison M."/>
            <person name="Strong C."/>
            <person name="Farmer C."/>
            <person name="Delahaunty K."/>
            <person name="Markovic C."/>
            <person name="Hall O."/>
            <person name="Minx P."/>
            <person name="Tomlinson C."/>
            <person name="Mitreva M."/>
            <person name="Nelson J."/>
            <person name="Hou S."/>
            <person name="Wollam A."/>
            <person name="Pepin K.H."/>
            <person name="Johnson M."/>
            <person name="Bhonagiri V."/>
            <person name="Zhang X."/>
            <person name="Suruliraj S."/>
            <person name="Warren W."/>
            <person name="Chinwalla A."/>
            <person name="Mardis E.R."/>
            <person name="Wilson R.K."/>
        </authorList>
    </citation>
    <scope>NUCLEOTIDE SEQUENCE [LARGE SCALE GENOMIC DNA]</scope>
    <source>
        <strain evidence="1 2">ATCC 23685</strain>
    </source>
</reference>